<dbReference type="EMBL" id="JACXRZ010000028">
    <property type="protein sequence ID" value="MBD3147269.1"/>
    <property type="molecule type" value="Genomic_DNA"/>
</dbReference>
<evidence type="ECO:0000256" key="1">
    <source>
        <dbReference type="ARBA" id="ARBA00004651"/>
    </source>
</evidence>
<dbReference type="PROSITE" id="PS50850">
    <property type="entry name" value="MFS"/>
    <property type="match status" value="1"/>
</dbReference>
<evidence type="ECO:0000256" key="2">
    <source>
        <dbReference type="ARBA" id="ARBA00022448"/>
    </source>
</evidence>
<feature type="domain" description="Major facilitator superfamily (MFS) profile" evidence="7">
    <location>
        <begin position="32"/>
        <end position="461"/>
    </location>
</feature>
<comment type="subcellular location">
    <subcellularLocation>
        <location evidence="1">Cell membrane</location>
        <topology evidence="1">Multi-pass membrane protein</topology>
    </subcellularLocation>
</comment>
<feature type="transmembrane region" description="Helical" evidence="6">
    <location>
        <begin position="435"/>
        <end position="454"/>
    </location>
</feature>
<feature type="transmembrane region" description="Helical" evidence="6">
    <location>
        <begin position="121"/>
        <end position="144"/>
    </location>
</feature>
<dbReference type="Pfam" id="PF07690">
    <property type="entry name" value="MFS_1"/>
    <property type="match status" value="1"/>
</dbReference>
<evidence type="ECO:0000259" key="7">
    <source>
        <dbReference type="PROSITE" id="PS50850"/>
    </source>
</evidence>
<gene>
    <name evidence="8" type="ORF">IEQ31_29410</name>
</gene>
<dbReference type="Proteomes" id="UP000653231">
    <property type="component" value="Unassembled WGS sequence"/>
</dbReference>
<keyword evidence="4 6" id="KW-1133">Transmembrane helix</keyword>
<dbReference type="InterPro" id="IPR044770">
    <property type="entry name" value="MFS_spinster-like"/>
</dbReference>
<dbReference type="SUPFAM" id="SSF103473">
    <property type="entry name" value="MFS general substrate transporter"/>
    <property type="match status" value="1"/>
</dbReference>
<dbReference type="PANTHER" id="PTHR23505:SF79">
    <property type="entry name" value="PROTEIN SPINSTER"/>
    <property type="match status" value="1"/>
</dbReference>
<protein>
    <submittedName>
        <fullName evidence="8">MFS transporter</fullName>
    </submittedName>
</protein>
<keyword evidence="3 6" id="KW-0812">Transmembrane</keyword>
<feature type="transmembrane region" description="Helical" evidence="6">
    <location>
        <begin position="96"/>
        <end position="115"/>
    </location>
</feature>
<dbReference type="RefSeq" id="WP_191054492.1">
    <property type="nucleotide sequence ID" value="NZ_JACXRZ010000028.1"/>
</dbReference>
<evidence type="ECO:0000313" key="8">
    <source>
        <dbReference type="EMBL" id="MBD3147269.1"/>
    </source>
</evidence>
<feature type="transmembrane region" description="Helical" evidence="6">
    <location>
        <begin position="68"/>
        <end position="89"/>
    </location>
</feature>
<keyword evidence="2" id="KW-0813">Transport</keyword>
<sequence>MSGQPGGLVRAAVAWAARWLTGAVGGPARFQVIAVLACVLALDAADKGTVGAVAVELKESLGISNTELGSLTAVSSASAALAVIPLGVLTDRVRRVRLLTAGVVLWVLAMLAGGLADSYEWLLLSRLALGAVSATAGPTLSSLIGDFFPPGERARVYGFILSGEMLGAGFGLLVGGNLAHLLSWRAAFFLLALFGTLLTIVIARKLPEPARGGQGRGGGAPPGRSDAVHFAIQGRGVEPDPALTLRRDPTRMSMWEAALYVLRIRTNVVLISASAIGYFFFAGLRGFGVLFLDRQYGLAAAAVTGPAVLVGLGALAGVLSGGRIADHLIRRGRLGARMTVPALAYLNTAVFFVPALLTTSTATALPFFLVAAASLAAANPPLDAARLDVVHFRLWGRAESIRTFLRMAAEAAAPVTFGFLADLLGSGGAGGAQGLQYAFLIMLAPLVANAIILLHGRRSYPRDVATATASERPRVR</sequence>
<evidence type="ECO:0000256" key="5">
    <source>
        <dbReference type="ARBA" id="ARBA00023136"/>
    </source>
</evidence>
<feature type="transmembrane region" description="Helical" evidence="6">
    <location>
        <begin position="268"/>
        <end position="292"/>
    </location>
</feature>
<evidence type="ECO:0000256" key="4">
    <source>
        <dbReference type="ARBA" id="ARBA00022989"/>
    </source>
</evidence>
<name>A0ABR8L8M2_9ACTN</name>
<proteinExistence type="predicted"/>
<evidence type="ECO:0000313" key="9">
    <source>
        <dbReference type="Proteomes" id="UP000653231"/>
    </source>
</evidence>
<feature type="transmembrane region" description="Helical" evidence="6">
    <location>
        <begin position="156"/>
        <end position="176"/>
    </location>
</feature>
<dbReference type="InterPro" id="IPR020846">
    <property type="entry name" value="MFS_dom"/>
</dbReference>
<keyword evidence="9" id="KW-1185">Reference proteome</keyword>
<dbReference type="Gene3D" id="1.20.1250.20">
    <property type="entry name" value="MFS general substrate transporter like domains"/>
    <property type="match status" value="1"/>
</dbReference>
<comment type="caution">
    <text evidence="8">The sequence shown here is derived from an EMBL/GenBank/DDBJ whole genome shotgun (WGS) entry which is preliminary data.</text>
</comment>
<feature type="transmembrane region" description="Helical" evidence="6">
    <location>
        <begin position="340"/>
        <end position="357"/>
    </location>
</feature>
<feature type="transmembrane region" description="Helical" evidence="6">
    <location>
        <begin position="298"/>
        <end position="319"/>
    </location>
</feature>
<dbReference type="PANTHER" id="PTHR23505">
    <property type="entry name" value="SPINSTER"/>
    <property type="match status" value="1"/>
</dbReference>
<evidence type="ECO:0000256" key="3">
    <source>
        <dbReference type="ARBA" id="ARBA00022692"/>
    </source>
</evidence>
<reference evidence="8 9" key="1">
    <citation type="submission" date="2020-09" db="EMBL/GenBank/DDBJ databases">
        <title>Actinomycete isolated from the Camponotus japonicus Mayr.</title>
        <authorList>
            <person name="Gong X."/>
        </authorList>
    </citation>
    <scope>NUCLEOTIDE SEQUENCE [LARGE SCALE GENOMIC DNA]</scope>
    <source>
        <strain evidence="8 9">2C-HV3</strain>
    </source>
</reference>
<organism evidence="8 9">
    <name type="scientific">Microbispora bryophytorum subsp. camponoti</name>
    <dbReference type="NCBI Taxonomy" id="1677852"/>
    <lineage>
        <taxon>Bacteria</taxon>
        <taxon>Bacillati</taxon>
        <taxon>Actinomycetota</taxon>
        <taxon>Actinomycetes</taxon>
        <taxon>Streptosporangiales</taxon>
        <taxon>Streptosporangiaceae</taxon>
        <taxon>Microbispora</taxon>
    </lineage>
</organism>
<keyword evidence="5 6" id="KW-0472">Membrane</keyword>
<accession>A0ABR8L8M2</accession>
<feature type="transmembrane region" description="Helical" evidence="6">
    <location>
        <begin position="182"/>
        <end position="203"/>
    </location>
</feature>
<dbReference type="InterPro" id="IPR036259">
    <property type="entry name" value="MFS_trans_sf"/>
</dbReference>
<evidence type="ECO:0000256" key="6">
    <source>
        <dbReference type="SAM" id="Phobius"/>
    </source>
</evidence>
<dbReference type="InterPro" id="IPR011701">
    <property type="entry name" value="MFS"/>
</dbReference>